<proteinExistence type="inferred from homology"/>
<evidence type="ECO:0000256" key="4">
    <source>
        <dbReference type="ARBA" id="ARBA00023242"/>
    </source>
</evidence>
<evidence type="ECO:0000256" key="5">
    <source>
        <dbReference type="SAM" id="MobiDB-lite"/>
    </source>
</evidence>
<evidence type="ECO:0000256" key="2">
    <source>
        <dbReference type="ARBA" id="ARBA00006944"/>
    </source>
</evidence>
<dbReference type="InParanoid" id="A0A6P3FVC6"/>
<dbReference type="FunCoup" id="A0A6P3FVC6">
    <property type="interactions" value="288"/>
</dbReference>
<keyword evidence="6" id="KW-1185">Reference proteome</keyword>
<protein>
    <submittedName>
        <fullName evidence="7">Protein ripply1</fullName>
    </submittedName>
</protein>
<name>A0A6P3FVC6_OCTDE</name>
<gene>
    <name evidence="7" type="primary">Ripply1</name>
</gene>
<reference evidence="7" key="1">
    <citation type="submission" date="2025-08" db="UniProtKB">
        <authorList>
            <consortium name="RefSeq"/>
        </authorList>
    </citation>
    <scope>IDENTIFICATION</scope>
</reference>
<dbReference type="AlphaFoldDB" id="A0A6P3FVC6"/>
<evidence type="ECO:0000313" key="7">
    <source>
        <dbReference type="RefSeq" id="XP_004647788.1"/>
    </source>
</evidence>
<dbReference type="GO" id="GO:0000122">
    <property type="term" value="P:negative regulation of transcription by RNA polymerase II"/>
    <property type="evidence" value="ECO:0007669"/>
    <property type="project" value="TreeGrafter"/>
</dbReference>
<feature type="compositionally biased region" description="Acidic residues" evidence="5">
    <location>
        <begin position="165"/>
        <end position="182"/>
    </location>
</feature>
<organism evidence="6 7">
    <name type="scientific">Octodon degus</name>
    <name type="common">Degu</name>
    <name type="synonym">Sciurus degus</name>
    <dbReference type="NCBI Taxonomy" id="10160"/>
    <lineage>
        <taxon>Eukaryota</taxon>
        <taxon>Metazoa</taxon>
        <taxon>Chordata</taxon>
        <taxon>Craniata</taxon>
        <taxon>Vertebrata</taxon>
        <taxon>Euteleostomi</taxon>
        <taxon>Mammalia</taxon>
        <taxon>Eutheria</taxon>
        <taxon>Euarchontoglires</taxon>
        <taxon>Glires</taxon>
        <taxon>Rodentia</taxon>
        <taxon>Hystricomorpha</taxon>
        <taxon>Octodontidae</taxon>
        <taxon>Octodon</taxon>
    </lineage>
</organism>
<evidence type="ECO:0000313" key="6">
    <source>
        <dbReference type="Proteomes" id="UP000515203"/>
    </source>
</evidence>
<dbReference type="PANTHER" id="PTHR16770:SF5">
    <property type="entry name" value="PROTEIN RIPPLY1"/>
    <property type="match status" value="1"/>
</dbReference>
<dbReference type="GO" id="GO:0009880">
    <property type="term" value="P:embryonic pattern specification"/>
    <property type="evidence" value="ECO:0007669"/>
    <property type="project" value="TreeGrafter"/>
</dbReference>
<dbReference type="GO" id="GO:0005634">
    <property type="term" value="C:nucleus"/>
    <property type="evidence" value="ECO:0007669"/>
    <property type="project" value="UniProtKB-SubCell"/>
</dbReference>
<dbReference type="OrthoDB" id="5978888at2759"/>
<comment type="similarity">
    <text evidence="2">Belongs to the ripply family.</text>
</comment>
<comment type="subcellular location">
    <subcellularLocation>
        <location evidence="1">Nucleus</location>
    </subcellularLocation>
</comment>
<sequence length="233" mass="25840">MDPVTPTIAAPGPPLVPALAPTLPPGLQVLPGLLNSPPLVSSVQELPGIRRGASLWRPWMSSTNNQPRQVRKLMDWMSCSPWDTFLQVSDFWFRGGSYLAINFEPHAGFCFGQVSAKASKADSQFHHPVRLFWPKSCSFDYLYSAGEILLQNFPVQATINLYEDSNSEEEAEEGEDEEEKEEANERRSEVCAEGPGSTSQRVIAHLLSPSLPQSDWTVSKGTDFPDAAFWTEN</sequence>
<dbReference type="RefSeq" id="XP_004647788.1">
    <property type="nucleotide sequence ID" value="XM_004647731.1"/>
</dbReference>
<dbReference type="GeneID" id="101579946"/>
<dbReference type="PANTHER" id="PTHR16770">
    <property type="entry name" value="PROTEIN RIPPLY-LIKE"/>
    <property type="match status" value="1"/>
</dbReference>
<evidence type="ECO:0000256" key="3">
    <source>
        <dbReference type="ARBA" id="ARBA00022473"/>
    </source>
</evidence>
<keyword evidence="4" id="KW-0539">Nucleus</keyword>
<dbReference type="Pfam" id="PF14998">
    <property type="entry name" value="Ripply"/>
    <property type="match status" value="1"/>
</dbReference>
<dbReference type="CTD" id="92129"/>
<dbReference type="Proteomes" id="UP000515203">
    <property type="component" value="Unplaced"/>
</dbReference>
<accession>A0A6P3FVC6</accession>
<dbReference type="InterPro" id="IPR028127">
    <property type="entry name" value="Ripply_fam"/>
</dbReference>
<feature type="region of interest" description="Disordered" evidence="5">
    <location>
        <begin position="164"/>
        <end position="198"/>
    </location>
</feature>
<evidence type="ECO:0000256" key="1">
    <source>
        <dbReference type="ARBA" id="ARBA00004123"/>
    </source>
</evidence>
<keyword evidence="3" id="KW-0217">Developmental protein</keyword>